<keyword evidence="11" id="KW-0670">Pyruvate</keyword>
<comment type="pathway">
    <text evidence="1 12">Carbohydrate degradation; glycolysis; pyruvate from D-glyceraldehyde 3-phosphate: step 5/5.</text>
</comment>
<dbReference type="InterPro" id="IPR015813">
    <property type="entry name" value="Pyrv/PenolPyrv_kinase-like_dom"/>
</dbReference>
<keyword evidence="7 12" id="KW-0418">Kinase</keyword>
<dbReference type="SUPFAM" id="SSF52935">
    <property type="entry name" value="PK C-terminal domain-like"/>
    <property type="match status" value="1"/>
</dbReference>
<gene>
    <name evidence="15" type="ORF">ENL47_07655</name>
</gene>
<dbReference type="Gene3D" id="3.40.1380.20">
    <property type="entry name" value="Pyruvate kinase, C-terminal domain"/>
    <property type="match status" value="1"/>
</dbReference>
<keyword evidence="6" id="KW-0547">Nucleotide-binding</keyword>
<dbReference type="EMBL" id="DRUB01000145">
    <property type="protein sequence ID" value="HHR96661.1"/>
    <property type="molecule type" value="Genomic_DNA"/>
</dbReference>
<dbReference type="Gene3D" id="3.20.20.60">
    <property type="entry name" value="Phosphoenolpyruvate-binding domains"/>
    <property type="match status" value="1"/>
</dbReference>
<keyword evidence="5" id="KW-0479">Metal-binding</keyword>
<dbReference type="SUPFAM" id="SSF51621">
    <property type="entry name" value="Phosphoenolpyruvate/pyruvate domain"/>
    <property type="match status" value="1"/>
</dbReference>
<keyword evidence="10 12" id="KW-0324">Glycolysis</keyword>
<keyword evidence="4 12" id="KW-0808">Transferase</keyword>
<evidence type="ECO:0000256" key="4">
    <source>
        <dbReference type="ARBA" id="ARBA00022679"/>
    </source>
</evidence>
<dbReference type="InterPro" id="IPR015793">
    <property type="entry name" value="Pyrv_Knase_brl"/>
</dbReference>
<evidence type="ECO:0000256" key="2">
    <source>
        <dbReference type="ARBA" id="ARBA00008663"/>
    </source>
</evidence>
<dbReference type="PRINTS" id="PR01050">
    <property type="entry name" value="PYRUVTKNASE"/>
</dbReference>
<dbReference type="InterPro" id="IPR001697">
    <property type="entry name" value="Pyr_Knase"/>
</dbReference>
<evidence type="ECO:0000256" key="12">
    <source>
        <dbReference type="RuleBase" id="RU000504"/>
    </source>
</evidence>
<comment type="similarity">
    <text evidence="2 12">Belongs to the pyruvate kinase family.</text>
</comment>
<evidence type="ECO:0000259" key="13">
    <source>
        <dbReference type="Pfam" id="PF00224"/>
    </source>
</evidence>
<protein>
    <recommendedName>
        <fullName evidence="3 12">Pyruvate kinase</fullName>
        <ecNumber evidence="3 12">2.7.1.40</ecNumber>
    </recommendedName>
</protein>
<dbReference type="GO" id="GO:0004743">
    <property type="term" value="F:pyruvate kinase activity"/>
    <property type="evidence" value="ECO:0007669"/>
    <property type="project" value="UniProtKB-EC"/>
</dbReference>
<comment type="caution">
    <text evidence="15">The sequence shown here is derived from an EMBL/GenBank/DDBJ whole genome shotgun (WGS) entry which is preliminary data.</text>
</comment>
<evidence type="ECO:0000256" key="9">
    <source>
        <dbReference type="ARBA" id="ARBA00022842"/>
    </source>
</evidence>
<dbReference type="GO" id="GO:0000287">
    <property type="term" value="F:magnesium ion binding"/>
    <property type="evidence" value="ECO:0007669"/>
    <property type="project" value="InterPro"/>
</dbReference>
<dbReference type="GO" id="GO:0016301">
    <property type="term" value="F:kinase activity"/>
    <property type="evidence" value="ECO:0007669"/>
    <property type="project" value="UniProtKB-KW"/>
</dbReference>
<evidence type="ECO:0000256" key="6">
    <source>
        <dbReference type="ARBA" id="ARBA00022741"/>
    </source>
</evidence>
<dbReference type="PANTHER" id="PTHR11817">
    <property type="entry name" value="PYRUVATE KINASE"/>
    <property type="match status" value="1"/>
</dbReference>
<name>A0A7C5UYP6_9CREN</name>
<dbReference type="InterPro" id="IPR036918">
    <property type="entry name" value="Pyrv_Knase_C_sf"/>
</dbReference>
<accession>A0A7C5UYP6</accession>
<sequence>MNFGLEEIHILQKHIIDKCLEYRKPVIVATQLLESMTEKPVPTRAEVVDVSIAVESGVDALMLTGETSIGKNPIDAVSWLIKIINFVEKNSLIRNFDHIALKARRNLDHVQLKFVKGVLELAEDINGKLIVFSMHGNTAKRVSSLRPIVPVYVGSQNMKILRKLSILWGIHPIYIESQNYEEGLQKTLAKSIEQGFVNYGDYVVLTYGLKEPKQKVEIQRITG</sequence>
<keyword evidence="8" id="KW-0067">ATP-binding</keyword>
<dbReference type="UniPathway" id="UPA00109">
    <property type="reaction ID" value="UER00188"/>
</dbReference>
<evidence type="ECO:0000256" key="5">
    <source>
        <dbReference type="ARBA" id="ARBA00022723"/>
    </source>
</evidence>
<dbReference type="GO" id="GO:0005524">
    <property type="term" value="F:ATP binding"/>
    <property type="evidence" value="ECO:0007669"/>
    <property type="project" value="UniProtKB-KW"/>
</dbReference>
<dbReference type="AlphaFoldDB" id="A0A7C5UYP6"/>
<evidence type="ECO:0000256" key="7">
    <source>
        <dbReference type="ARBA" id="ARBA00022777"/>
    </source>
</evidence>
<dbReference type="EC" id="2.7.1.40" evidence="3 12"/>
<feature type="domain" description="Pyruvate kinase C-terminal" evidence="14">
    <location>
        <begin position="117"/>
        <end position="212"/>
    </location>
</feature>
<evidence type="ECO:0000256" key="11">
    <source>
        <dbReference type="ARBA" id="ARBA00023317"/>
    </source>
</evidence>
<evidence type="ECO:0000259" key="14">
    <source>
        <dbReference type="Pfam" id="PF02887"/>
    </source>
</evidence>
<dbReference type="Pfam" id="PF02887">
    <property type="entry name" value="PK_C"/>
    <property type="match status" value="1"/>
</dbReference>
<dbReference type="GO" id="GO:0030955">
    <property type="term" value="F:potassium ion binding"/>
    <property type="evidence" value="ECO:0007669"/>
    <property type="project" value="InterPro"/>
</dbReference>
<comment type="catalytic activity">
    <reaction evidence="12">
        <text>pyruvate + ATP = phosphoenolpyruvate + ADP + H(+)</text>
        <dbReference type="Rhea" id="RHEA:18157"/>
        <dbReference type="ChEBI" id="CHEBI:15361"/>
        <dbReference type="ChEBI" id="CHEBI:15378"/>
        <dbReference type="ChEBI" id="CHEBI:30616"/>
        <dbReference type="ChEBI" id="CHEBI:58702"/>
        <dbReference type="ChEBI" id="CHEBI:456216"/>
        <dbReference type="EC" id="2.7.1.40"/>
    </reaction>
</comment>
<evidence type="ECO:0000256" key="1">
    <source>
        <dbReference type="ARBA" id="ARBA00004997"/>
    </source>
</evidence>
<dbReference type="InterPro" id="IPR040442">
    <property type="entry name" value="Pyrv_kinase-like_dom_sf"/>
</dbReference>
<evidence type="ECO:0000256" key="3">
    <source>
        <dbReference type="ARBA" id="ARBA00012142"/>
    </source>
</evidence>
<proteinExistence type="inferred from homology"/>
<keyword evidence="9 12" id="KW-0460">Magnesium</keyword>
<organism evidence="15">
    <name type="scientific">Ignisphaera aggregans</name>
    <dbReference type="NCBI Taxonomy" id="334771"/>
    <lineage>
        <taxon>Archaea</taxon>
        <taxon>Thermoproteota</taxon>
        <taxon>Thermoprotei</taxon>
        <taxon>Desulfurococcales</taxon>
        <taxon>Desulfurococcaceae</taxon>
        <taxon>Ignisphaera</taxon>
    </lineage>
</organism>
<dbReference type="Pfam" id="PF00224">
    <property type="entry name" value="PK"/>
    <property type="match status" value="1"/>
</dbReference>
<evidence type="ECO:0000313" key="15">
    <source>
        <dbReference type="EMBL" id="HHR96661.1"/>
    </source>
</evidence>
<evidence type="ECO:0000256" key="10">
    <source>
        <dbReference type="ARBA" id="ARBA00023152"/>
    </source>
</evidence>
<reference evidence="15" key="1">
    <citation type="journal article" date="2020" name="mSystems">
        <title>Genome- and Community-Level Interaction Insights into Carbon Utilization and Element Cycling Functions of Hydrothermarchaeota in Hydrothermal Sediment.</title>
        <authorList>
            <person name="Zhou Z."/>
            <person name="Liu Y."/>
            <person name="Xu W."/>
            <person name="Pan J."/>
            <person name="Luo Z.H."/>
            <person name="Li M."/>
        </authorList>
    </citation>
    <scope>NUCLEOTIDE SEQUENCE [LARGE SCALE GENOMIC DNA]</scope>
    <source>
        <strain evidence="15">SpSt-1</strain>
    </source>
</reference>
<dbReference type="InterPro" id="IPR015795">
    <property type="entry name" value="Pyrv_Knase_C"/>
</dbReference>
<feature type="domain" description="Pyruvate kinase barrel" evidence="13">
    <location>
        <begin position="4"/>
        <end position="77"/>
    </location>
</feature>
<evidence type="ECO:0000256" key="8">
    <source>
        <dbReference type="ARBA" id="ARBA00022840"/>
    </source>
</evidence>